<dbReference type="GeneID" id="51862696"/>
<accession>F2RL20</accession>
<dbReference type="OrthoDB" id="9879377at2"/>
<organism evidence="1 2">
    <name type="scientific">Streptomyces venezuelae (strain ATCC 10712 / CBS 650.69 / DSM 40230 / JCM 4526 / NBRC 13096 / PD 04745)</name>
    <dbReference type="NCBI Taxonomy" id="953739"/>
    <lineage>
        <taxon>Bacteria</taxon>
        <taxon>Bacillati</taxon>
        <taxon>Actinomycetota</taxon>
        <taxon>Actinomycetes</taxon>
        <taxon>Kitasatosporales</taxon>
        <taxon>Streptomycetaceae</taxon>
        <taxon>Streptomyces</taxon>
    </lineage>
</organism>
<dbReference type="eggNOG" id="ENOG50323UB">
    <property type="taxonomic scope" value="Bacteria"/>
</dbReference>
<sequence length="80" mass="8467">MPLKPHYQPTRADAAELARDAQPGDRLYALNGEFIVTDDTSPAFGSHLVRPIDAAGPGSITLAQLLARCGGIFTQPPTHA</sequence>
<dbReference type="KEGG" id="sve:SVEN_2123"/>
<evidence type="ECO:0000313" key="2">
    <source>
        <dbReference type="Proteomes" id="UP000006854"/>
    </source>
</evidence>
<gene>
    <name evidence="1" type="ordered locus">SVEN_2123</name>
</gene>
<keyword evidence="2" id="KW-1185">Reference proteome</keyword>
<dbReference type="Proteomes" id="UP000006854">
    <property type="component" value="Chromosome"/>
</dbReference>
<dbReference type="EMBL" id="FR845719">
    <property type="protein sequence ID" value="CCA55409.1"/>
    <property type="molecule type" value="Genomic_DNA"/>
</dbReference>
<reference evidence="1 2" key="1">
    <citation type="journal article" date="2011" name="BMC Genomics">
        <title>Genome-wide analysis of the role of GlnR in Streptomyces venezuelae provides new insights into global nitrogen regulation in actinomycetes.</title>
        <authorList>
            <person name="Pullan S.T."/>
            <person name="Bibb M.J."/>
            <person name="Merrick M."/>
        </authorList>
    </citation>
    <scope>NUCLEOTIDE SEQUENCE [LARGE SCALE GENOMIC DNA]</scope>
    <source>
        <strain evidence="2">ATCC 10712 / CBS 650.69 / DSM 40230 / JCM 4526 / NBRC 13096 / PD 04745</strain>
    </source>
</reference>
<dbReference type="STRING" id="953739.SVEN_2123"/>
<dbReference type="HOGENOM" id="CLU_2588375_0_0_11"/>
<dbReference type="AlphaFoldDB" id="F2RL20"/>
<protein>
    <submittedName>
        <fullName evidence="1">Uncharacterized protein</fullName>
    </submittedName>
</protein>
<name>F2RL20_STRVP</name>
<dbReference type="PATRIC" id="fig|953739.5.peg.4285"/>
<evidence type="ECO:0000313" key="1">
    <source>
        <dbReference type="EMBL" id="CCA55409.1"/>
    </source>
</evidence>
<dbReference type="RefSeq" id="WP_015033327.1">
    <property type="nucleotide sequence ID" value="NC_018750.1"/>
</dbReference>
<proteinExistence type="predicted"/>